<dbReference type="PANTHER" id="PTHR21444:SF14">
    <property type="entry name" value="COILED-COIL DOMAIN-CONTAINING PROTEIN 180"/>
    <property type="match status" value="1"/>
</dbReference>
<evidence type="ECO:0000259" key="1">
    <source>
        <dbReference type="Pfam" id="PF14643"/>
    </source>
</evidence>
<protein>
    <recommendedName>
        <fullName evidence="1">DUF4455 domain-containing protein</fullName>
    </recommendedName>
</protein>
<feature type="domain" description="DUF4455" evidence="1">
    <location>
        <begin position="2"/>
        <end position="169"/>
    </location>
</feature>
<name>A0A4W6FKH4_LATCA</name>
<evidence type="ECO:0000313" key="3">
    <source>
        <dbReference type="Proteomes" id="UP000314980"/>
    </source>
</evidence>
<sequence>MELTHRLTESEAQRTDEIRAVLKKYCYLLEKISFLLPPDVHRLIHTEATMLNQSLLANRRSAARLLLLLQEENLQQESLLRLHWEDCLSRWRRSRVNKVIDRFRSLCSRDEDQQLISVQQMKQTQRDLTEQRQDLINRISSLVPPTCSTALVSDWFNQLSAVNQQIGTCPHFSDVNVNIIRRETGSHSESVCVSVCVFVQTVFTLTPSISCGVVMNRCGRMDCLRWSSVR</sequence>
<dbReference type="Ensembl" id="ENSLCAT00010052899.1">
    <property type="protein sequence ID" value="ENSLCAP00010051557.1"/>
    <property type="gene ID" value="ENSLCAG00010024015.1"/>
</dbReference>
<dbReference type="Proteomes" id="UP000314980">
    <property type="component" value="Unassembled WGS sequence"/>
</dbReference>
<reference evidence="2" key="2">
    <citation type="submission" date="2025-08" db="UniProtKB">
        <authorList>
            <consortium name="Ensembl"/>
        </authorList>
    </citation>
    <scope>IDENTIFICATION</scope>
</reference>
<proteinExistence type="predicted"/>
<evidence type="ECO:0000313" key="2">
    <source>
        <dbReference type="Ensembl" id="ENSLCAP00010051557.1"/>
    </source>
</evidence>
<dbReference type="Pfam" id="PF14643">
    <property type="entry name" value="DUF4455"/>
    <property type="match status" value="1"/>
</dbReference>
<reference evidence="2" key="3">
    <citation type="submission" date="2025-09" db="UniProtKB">
        <authorList>
            <consortium name="Ensembl"/>
        </authorList>
    </citation>
    <scope>IDENTIFICATION</scope>
</reference>
<dbReference type="PANTHER" id="PTHR21444">
    <property type="entry name" value="COILED-COIL DOMAIN-CONTAINING PROTEIN 180"/>
    <property type="match status" value="1"/>
</dbReference>
<dbReference type="AlphaFoldDB" id="A0A4W6FKH4"/>
<reference evidence="3" key="1">
    <citation type="submission" date="2015-09" db="EMBL/GenBank/DDBJ databases">
        <authorList>
            <person name="Sai Rama Sridatta P."/>
        </authorList>
    </citation>
    <scope>NUCLEOTIDE SEQUENCE [LARGE SCALE GENOMIC DNA]</scope>
</reference>
<keyword evidence="3" id="KW-1185">Reference proteome</keyword>
<dbReference type="InterPro" id="IPR028089">
    <property type="entry name" value="DUF4455"/>
</dbReference>
<organism evidence="2 3">
    <name type="scientific">Lates calcarifer</name>
    <name type="common">Barramundi</name>
    <name type="synonym">Holocentrus calcarifer</name>
    <dbReference type="NCBI Taxonomy" id="8187"/>
    <lineage>
        <taxon>Eukaryota</taxon>
        <taxon>Metazoa</taxon>
        <taxon>Chordata</taxon>
        <taxon>Craniata</taxon>
        <taxon>Vertebrata</taxon>
        <taxon>Euteleostomi</taxon>
        <taxon>Actinopterygii</taxon>
        <taxon>Neopterygii</taxon>
        <taxon>Teleostei</taxon>
        <taxon>Neoteleostei</taxon>
        <taxon>Acanthomorphata</taxon>
        <taxon>Carangaria</taxon>
        <taxon>Carangaria incertae sedis</taxon>
        <taxon>Centropomidae</taxon>
        <taxon>Lates</taxon>
    </lineage>
</organism>
<dbReference type="InParanoid" id="A0A4W6FKH4"/>
<accession>A0A4W6FKH4</accession>
<dbReference type="GeneTree" id="ENSGT00940000153246"/>